<dbReference type="EMBL" id="UGTB01000004">
    <property type="protein sequence ID" value="SUB61051.1"/>
    <property type="molecule type" value="Genomic_DNA"/>
</dbReference>
<dbReference type="Gene3D" id="2.120.10.80">
    <property type="entry name" value="Kelch-type beta propeller"/>
    <property type="match status" value="1"/>
</dbReference>
<evidence type="ECO:0008006" key="3">
    <source>
        <dbReference type="Google" id="ProtNLM"/>
    </source>
</evidence>
<dbReference type="Proteomes" id="UP000255101">
    <property type="component" value="Unassembled WGS sequence"/>
</dbReference>
<protein>
    <recommendedName>
        <fullName evidence="3">DUF5050 domain-containing protein</fullName>
    </recommendedName>
</protein>
<name>A0A379CFF1_9FIRM</name>
<evidence type="ECO:0000313" key="1">
    <source>
        <dbReference type="EMBL" id="SUB61051.1"/>
    </source>
</evidence>
<dbReference type="SUPFAM" id="SSF50965">
    <property type="entry name" value="Galactose oxidase, central domain"/>
    <property type="match status" value="1"/>
</dbReference>
<sequence length="348" mass="40080">MIRFRRKVYEKLLDALSQKINLIKDNINENCINLPAIDGLTDIEKLLESHHIKSGDFLEPASNTIMGKTYWYGNGLIPYKDKIYMIGLFSVDPIVIISSSADHVAIYNIRTNEWESSKKLKFKRGLGSYCAKDNIVYYFSYDDNRLCSYNLDTGENLDTGIVASTDKSYLLLKMTAYKDNIYFVGYKTPELYVYKIDMSTKSISKYSSYNLRDTDVSPSNFSVCYDNNYIYFSDGLKIYRFDIDTRTYIQVIDLTTIATRKNYYVQTDAIKYSIDDLLINGDDLLIISRKIISLNLSTKTYKISKSNISETKNVPKICSSCLYKKAVYVKSGPGDIEGRDNIFVKWFI</sequence>
<gene>
    <name evidence="1" type="ORF">NCTC11460_00968</name>
</gene>
<evidence type="ECO:0000313" key="2">
    <source>
        <dbReference type="Proteomes" id="UP000255101"/>
    </source>
</evidence>
<proteinExistence type="predicted"/>
<dbReference type="AlphaFoldDB" id="A0A379CFF1"/>
<organism evidence="1 2">
    <name type="scientific">Peptostreptococcus anaerobius</name>
    <dbReference type="NCBI Taxonomy" id="1261"/>
    <lineage>
        <taxon>Bacteria</taxon>
        <taxon>Bacillati</taxon>
        <taxon>Bacillota</taxon>
        <taxon>Clostridia</taxon>
        <taxon>Peptostreptococcales</taxon>
        <taxon>Peptostreptococcaceae</taxon>
        <taxon>Peptostreptococcus</taxon>
    </lineage>
</organism>
<accession>A0A379CFF1</accession>
<dbReference type="RefSeq" id="WP_002845599.1">
    <property type="nucleotide sequence ID" value="NZ_FOVA01000002.1"/>
</dbReference>
<dbReference type="InterPro" id="IPR015915">
    <property type="entry name" value="Kelch-typ_b-propeller"/>
</dbReference>
<dbReference type="InterPro" id="IPR011043">
    <property type="entry name" value="Gal_Oxase/kelch_b-propeller"/>
</dbReference>
<reference evidence="1 2" key="1">
    <citation type="submission" date="2018-06" db="EMBL/GenBank/DDBJ databases">
        <authorList>
            <consortium name="Pathogen Informatics"/>
            <person name="Doyle S."/>
        </authorList>
    </citation>
    <scope>NUCLEOTIDE SEQUENCE [LARGE SCALE GENOMIC DNA]</scope>
    <source>
        <strain evidence="1 2">NCTC11460</strain>
    </source>
</reference>